<comment type="caution">
    <text evidence="1">The sequence shown here is derived from an EMBL/GenBank/DDBJ whole genome shotgun (WGS) entry which is preliminary data.</text>
</comment>
<sequence length="63" mass="7280">MINKRERFIKACMLGKNPKAMKVYLRSATESVNLFSLGAKHLDDPDFVLLPHPEVTLEKFFEN</sequence>
<protein>
    <submittedName>
        <fullName evidence="1">Uncharacterized protein</fullName>
    </submittedName>
</protein>
<accession>A0A0F9AR99</accession>
<organism evidence="1">
    <name type="scientific">marine sediment metagenome</name>
    <dbReference type="NCBI Taxonomy" id="412755"/>
    <lineage>
        <taxon>unclassified sequences</taxon>
        <taxon>metagenomes</taxon>
        <taxon>ecological metagenomes</taxon>
    </lineage>
</organism>
<proteinExistence type="predicted"/>
<evidence type="ECO:0000313" key="1">
    <source>
        <dbReference type="EMBL" id="KKL12104.1"/>
    </source>
</evidence>
<reference evidence="1" key="1">
    <citation type="journal article" date="2015" name="Nature">
        <title>Complex archaea that bridge the gap between prokaryotes and eukaryotes.</title>
        <authorList>
            <person name="Spang A."/>
            <person name="Saw J.H."/>
            <person name="Jorgensen S.L."/>
            <person name="Zaremba-Niedzwiedzka K."/>
            <person name="Martijn J."/>
            <person name="Lind A.E."/>
            <person name="van Eijk R."/>
            <person name="Schleper C."/>
            <person name="Guy L."/>
            <person name="Ettema T.J."/>
        </authorList>
    </citation>
    <scope>NUCLEOTIDE SEQUENCE</scope>
</reference>
<dbReference type="AlphaFoldDB" id="A0A0F9AR99"/>
<gene>
    <name evidence="1" type="ORF">LCGC14_2539100</name>
</gene>
<dbReference type="EMBL" id="LAZR01041392">
    <property type="protein sequence ID" value="KKL12104.1"/>
    <property type="molecule type" value="Genomic_DNA"/>
</dbReference>
<name>A0A0F9AR99_9ZZZZ</name>